<comment type="caution">
    <text evidence="2">The sequence shown here is derived from an EMBL/GenBank/DDBJ whole genome shotgun (WGS) entry which is preliminary data.</text>
</comment>
<reference evidence="2 3" key="1">
    <citation type="submission" date="2010-04" db="EMBL/GenBank/DDBJ databases">
        <authorList>
            <person name="Weinstock G."/>
            <person name="Sodergren E."/>
            <person name="Clifton S."/>
            <person name="Fulton L."/>
            <person name="Fulton B."/>
            <person name="Courtney L."/>
            <person name="Fronick C."/>
            <person name="Harrison M."/>
            <person name="Strong C."/>
            <person name="Farmer C."/>
            <person name="Delahaunty K."/>
            <person name="Markovic C."/>
            <person name="Hall O."/>
            <person name="Minx P."/>
            <person name="Tomlinson C."/>
            <person name="Mitreva M."/>
            <person name="Hou S."/>
            <person name="Wollam A."/>
            <person name="Pepin K.H."/>
            <person name="Johnson M."/>
            <person name="Bhonagiri V."/>
            <person name="Zhang X."/>
            <person name="Suruliraj S."/>
            <person name="Warren W."/>
            <person name="Chinwalla A."/>
            <person name="Mardis E.R."/>
            <person name="Wilson R.K."/>
        </authorList>
    </citation>
    <scope>NUCLEOTIDE SEQUENCE [LARGE SCALE GENOMIC DNA]</scope>
    <source>
        <strain evidence="2 3">DSM 20306</strain>
    </source>
</reference>
<proteinExistence type="predicted"/>
<keyword evidence="3" id="KW-1185">Reference proteome</keyword>
<evidence type="ECO:0000313" key="2">
    <source>
        <dbReference type="EMBL" id="EFG80424.1"/>
    </source>
</evidence>
<evidence type="ECO:0000256" key="1">
    <source>
        <dbReference type="SAM" id="MobiDB-lite"/>
    </source>
</evidence>
<dbReference type="EMBL" id="ADNS01000031">
    <property type="protein sequence ID" value="EFG80424.1"/>
    <property type="molecule type" value="Genomic_DNA"/>
</dbReference>
<name>A0ABP2IGI6_CORAM</name>
<evidence type="ECO:0000313" key="3">
    <source>
        <dbReference type="Proteomes" id="UP000006015"/>
    </source>
</evidence>
<organism evidence="2 3">
    <name type="scientific">Corynebacterium ammoniagenes DSM 20306</name>
    <dbReference type="NCBI Taxonomy" id="649754"/>
    <lineage>
        <taxon>Bacteria</taxon>
        <taxon>Bacillati</taxon>
        <taxon>Actinomycetota</taxon>
        <taxon>Actinomycetes</taxon>
        <taxon>Mycobacteriales</taxon>
        <taxon>Corynebacteriaceae</taxon>
        <taxon>Corynebacterium</taxon>
    </lineage>
</organism>
<sequence length="39" mass="4303">MSMQAPLSGLSRLNPVEPATGKRSIRPLEDEFFSRGLTL</sequence>
<protein>
    <submittedName>
        <fullName evidence="2">Uncharacterized protein</fullName>
    </submittedName>
</protein>
<dbReference type="Proteomes" id="UP000006015">
    <property type="component" value="Unassembled WGS sequence"/>
</dbReference>
<gene>
    <name evidence="2" type="ORF">HMPREF0281_02518</name>
</gene>
<feature type="region of interest" description="Disordered" evidence="1">
    <location>
        <begin position="1"/>
        <end position="27"/>
    </location>
</feature>
<accession>A0ABP2IGI6</accession>